<dbReference type="GeneID" id="13442126"/>
<evidence type="ECO:0000256" key="4">
    <source>
        <dbReference type="ARBA" id="ARBA00022692"/>
    </source>
</evidence>
<reference evidence="11" key="3">
    <citation type="journal article" date="2012" name="PLoS Pathog.">
        <title>Comparative genomics of the apicomplexan parasites Toxoplasma gondii and Neospora caninum: Coccidia differing in host range and transmission strategy.</title>
        <authorList>
            <person name="Reid A.J."/>
            <person name="Vermont S.J."/>
            <person name="Cotton J.A."/>
            <person name="Harris D."/>
            <person name="Hill-Cawthorne G.A."/>
            <person name="Konen-Waisman S."/>
            <person name="Latham S.M."/>
            <person name="Mourier T."/>
            <person name="Norton R."/>
            <person name="Quail M.A."/>
            <person name="Sanders M."/>
            <person name="Shanmugam D."/>
            <person name="Sohal A."/>
            <person name="Wasmuth J.D."/>
            <person name="Brunk B."/>
            <person name="Grigg M.E."/>
            <person name="Howard J.C."/>
            <person name="Parkinson J."/>
            <person name="Roos D.S."/>
            <person name="Trees A.J."/>
            <person name="Berriman M."/>
            <person name="Pain A."/>
            <person name="Wastling J.M."/>
        </authorList>
    </citation>
    <scope>NUCLEOTIDE SEQUENCE [LARGE SCALE GENOMIC DNA]</scope>
    <source>
        <strain evidence="11">Liverpool</strain>
    </source>
</reference>
<evidence type="ECO:0008006" key="12">
    <source>
        <dbReference type="Google" id="ProtNLM"/>
    </source>
</evidence>
<dbReference type="RefSeq" id="XP_003884226.1">
    <property type="nucleotide sequence ID" value="XM_003884177.1"/>
</dbReference>
<dbReference type="eggNOG" id="ENOG502RMQY">
    <property type="taxonomic scope" value="Eukaryota"/>
</dbReference>
<feature type="chain" id="PRO_5007655179" description="Transmembrane protein" evidence="8">
    <location>
        <begin position="35"/>
        <end position="301"/>
    </location>
</feature>
<keyword evidence="11" id="KW-1185">Reference proteome</keyword>
<keyword evidence="3" id="KW-1003">Cell membrane</keyword>
<evidence type="ECO:0000256" key="3">
    <source>
        <dbReference type="ARBA" id="ARBA00022475"/>
    </source>
</evidence>
<sequence length="301" mass="33727">MRLSAFRASSSFFFFSFALLSLLFLNGQFGLATAAGYPLLKEQWEFQAQLLTTGATNVVLLFGIFRSWQVGLPLDAFVGFAAMVTSVAYHTLQTLEGNDPDAFHRAYFLGGTESDWHRADNVFAITCMISFFAMPLQFVSPIWVLMSRMVPLCVVVITQCLQPWNFAYTMYPIVFFGCGYLVMLVVGGVRPRLQRRACLYSGITFLLAAVFFFFGMDDANDYLRIKHGLWHIFIGAFVYFWTDACNPPHVVQTRQRLLYATASDAVHLLAEEHKHGKKATHASSGVENASAEAAVQMIKLS</sequence>
<evidence type="ECO:0000256" key="1">
    <source>
        <dbReference type="ARBA" id="ARBA00004651"/>
    </source>
</evidence>
<dbReference type="Pfam" id="PF12036">
    <property type="entry name" value="DUF3522"/>
    <property type="match status" value="1"/>
</dbReference>
<reference evidence="9" key="1">
    <citation type="submission" date="2011-02" db="EMBL/GenBank/DDBJ databases">
        <authorList>
            <person name="Aslett M."/>
        </authorList>
    </citation>
    <scope>NUCLEOTIDE SEQUENCE</scope>
    <source>
        <strain evidence="9">Liverpool</strain>
    </source>
</reference>
<feature type="transmembrane region" description="Helical" evidence="7">
    <location>
        <begin position="228"/>
        <end position="246"/>
    </location>
</feature>
<evidence type="ECO:0000313" key="9">
    <source>
        <dbReference type="EMBL" id="CBZ54195.1"/>
    </source>
</evidence>
<keyword evidence="8" id="KW-0732">Signal</keyword>
<evidence type="ECO:0000256" key="6">
    <source>
        <dbReference type="ARBA" id="ARBA00023136"/>
    </source>
</evidence>
<keyword evidence="5 7" id="KW-1133">Transmembrane helix</keyword>
<name>F0VLR7_NEOCL</name>
<dbReference type="OrthoDB" id="10266771at2759"/>
<evidence type="ECO:0000256" key="8">
    <source>
        <dbReference type="SAM" id="SignalP"/>
    </source>
</evidence>
<evidence type="ECO:0000313" key="11">
    <source>
        <dbReference type="Proteomes" id="UP000007494"/>
    </source>
</evidence>
<comment type="subcellular location">
    <subcellularLocation>
        <location evidence="1">Cell membrane</location>
        <topology evidence="1">Multi-pass membrane protein</topology>
    </subcellularLocation>
</comment>
<dbReference type="InParanoid" id="F0VLR7"/>
<dbReference type="OMA" id="CKCFCIF"/>
<dbReference type="GO" id="GO:0005886">
    <property type="term" value="C:plasma membrane"/>
    <property type="evidence" value="ECO:0007669"/>
    <property type="project" value="UniProtKB-SubCell"/>
</dbReference>
<dbReference type="InterPro" id="IPR021910">
    <property type="entry name" value="NGX6/PGAP6/MYMK"/>
</dbReference>
<dbReference type="PANTHER" id="PTHR36561:SF2">
    <property type="entry name" value="HAEMOLYSIN-III RELATED"/>
    <property type="match status" value="1"/>
</dbReference>
<reference evidence="10" key="4">
    <citation type="journal article" date="2015" name="PLoS ONE">
        <title>Comprehensive Evaluation of Toxoplasma gondii VEG and Neospora caninum LIV Genomes with Tachyzoite Stage Transcriptome and Proteome Defines Novel Transcript Features.</title>
        <authorList>
            <person name="Ramaprasad A."/>
            <person name="Mourier T."/>
            <person name="Naeem R."/>
            <person name="Malas T.B."/>
            <person name="Moussa E."/>
            <person name="Panigrahi A."/>
            <person name="Vermont S.J."/>
            <person name="Otto T.D."/>
            <person name="Wastling J."/>
            <person name="Pain A."/>
        </authorList>
    </citation>
    <scope>NUCLEOTIDE SEQUENCE</scope>
    <source>
        <strain evidence="10">Liverpool</strain>
    </source>
</reference>
<dbReference type="EMBL" id="FR823391">
    <property type="protein sequence ID" value="CBZ54195.1"/>
    <property type="molecule type" value="Genomic_DNA"/>
</dbReference>
<proteinExistence type="inferred from homology"/>
<dbReference type="EMBL" id="LN714485">
    <property type="protein sequence ID" value="CEL68895.1"/>
    <property type="molecule type" value="Genomic_DNA"/>
</dbReference>
<dbReference type="AlphaFoldDB" id="F0VLR7"/>
<evidence type="ECO:0000256" key="7">
    <source>
        <dbReference type="SAM" id="Phobius"/>
    </source>
</evidence>
<accession>F0VLR7</accession>
<feature type="transmembrane region" description="Helical" evidence="7">
    <location>
        <begin position="198"/>
        <end position="216"/>
    </location>
</feature>
<protein>
    <recommendedName>
        <fullName evidence="12">Transmembrane protein</fullName>
    </recommendedName>
</protein>
<organism evidence="9 11">
    <name type="scientific">Neospora caninum (strain Liverpool)</name>
    <dbReference type="NCBI Taxonomy" id="572307"/>
    <lineage>
        <taxon>Eukaryota</taxon>
        <taxon>Sar</taxon>
        <taxon>Alveolata</taxon>
        <taxon>Apicomplexa</taxon>
        <taxon>Conoidasida</taxon>
        <taxon>Coccidia</taxon>
        <taxon>Eucoccidiorida</taxon>
        <taxon>Eimeriorina</taxon>
        <taxon>Sarcocystidae</taxon>
        <taxon>Neospora</taxon>
    </lineage>
</organism>
<dbReference type="VEuPathDB" id="ToxoDB:NCLIV_046280"/>
<keyword evidence="4 7" id="KW-0812">Transmembrane</keyword>
<feature type="transmembrane region" description="Helical" evidence="7">
    <location>
        <begin position="44"/>
        <end position="65"/>
    </location>
</feature>
<feature type="transmembrane region" description="Helical" evidence="7">
    <location>
        <begin position="122"/>
        <end position="146"/>
    </location>
</feature>
<reference evidence="9" key="2">
    <citation type="submission" date="2011-03" db="EMBL/GenBank/DDBJ databases">
        <title>Comparative genomics and transcriptomics of Neospora caninum and Toxoplasma gondii.</title>
        <authorList>
            <person name="Reid A.J."/>
            <person name="Sohal A."/>
            <person name="Harris D."/>
            <person name="Quail M."/>
            <person name="Sanders M."/>
            <person name="Berriman M."/>
            <person name="Wastling J.M."/>
            <person name="Pain A."/>
        </authorList>
    </citation>
    <scope>NUCLEOTIDE SEQUENCE</scope>
    <source>
        <strain evidence="9">Liverpool</strain>
    </source>
</reference>
<comment type="similarity">
    <text evidence="2">Belongs to the TMEM8 family.</text>
</comment>
<evidence type="ECO:0000256" key="5">
    <source>
        <dbReference type="ARBA" id="ARBA00022989"/>
    </source>
</evidence>
<evidence type="ECO:0000256" key="2">
    <source>
        <dbReference type="ARBA" id="ARBA00005542"/>
    </source>
</evidence>
<dbReference type="Proteomes" id="UP000007494">
    <property type="component" value="Chromosome X"/>
</dbReference>
<evidence type="ECO:0000313" key="10">
    <source>
        <dbReference type="EMBL" id="CEL68895.1"/>
    </source>
</evidence>
<gene>
    <name evidence="10" type="ORF">BN1204_046280</name>
    <name evidence="9" type="ORF">NCLIV_046280</name>
</gene>
<dbReference type="PANTHER" id="PTHR36561">
    <property type="entry name" value="HAEMOLYSIN-III RELATED-RELATED"/>
    <property type="match status" value="1"/>
</dbReference>
<feature type="transmembrane region" description="Helical" evidence="7">
    <location>
        <begin position="166"/>
        <end position="186"/>
    </location>
</feature>
<keyword evidence="6 7" id="KW-0472">Membrane</keyword>
<feature type="signal peptide" evidence="8">
    <location>
        <begin position="1"/>
        <end position="34"/>
    </location>
</feature>